<feature type="region of interest" description="Disordered" evidence="11">
    <location>
        <begin position="548"/>
        <end position="601"/>
    </location>
</feature>
<feature type="chain" id="PRO_5035391168" description="RING-type domain-containing protein" evidence="13">
    <location>
        <begin position="23"/>
        <end position="677"/>
    </location>
</feature>
<keyword evidence="8" id="KW-0325">Glycoprotein</keyword>
<dbReference type="CDD" id="cd02123">
    <property type="entry name" value="PA_C_RZF_like"/>
    <property type="match status" value="1"/>
</dbReference>
<feature type="domain" description="RING-type" evidence="14">
    <location>
        <begin position="376"/>
        <end position="417"/>
    </location>
</feature>
<dbReference type="GO" id="GO:0006511">
    <property type="term" value="P:ubiquitin-dependent protein catabolic process"/>
    <property type="evidence" value="ECO:0007669"/>
    <property type="project" value="TreeGrafter"/>
</dbReference>
<comment type="subcellular location">
    <subcellularLocation>
        <location evidence="9">Endomembrane system</location>
        <topology evidence="9">Single-pass type I membrane protein</topology>
    </subcellularLocation>
</comment>
<evidence type="ECO:0000256" key="13">
    <source>
        <dbReference type="SAM" id="SignalP"/>
    </source>
</evidence>
<dbReference type="PROSITE" id="PS50089">
    <property type="entry name" value="ZF_RING_2"/>
    <property type="match status" value="1"/>
</dbReference>
<name>A0A8J4CMH3_9CHLO</name>
<feature type="compositionally biased region" description="Low complexity" evidence="11">
    <location>
        <begin position="497"/>
        <end position="506"/>
    </location>
</feature>
<proteinExistence type="predicted"/>
<evidence type="ECO:0000256" key="11">
    <source>
        <dbReference type="SAM" id="MobiDB-lite"/>
    </source>
</evidence>
<evidence type="ECO:0000259" key="14">
    <source>
        <dbReference type="PROSITE" id="PS50089"/>
    </source>
</evidence>
<comment type="caution">
    <text evidence="15">The sequence shown here is derived from an EMBL/GenBank/DDBJ whole genome shotgun (WGS) entry which is preliminary data.</text>
</comment>
<sequence>MRWWRGFLGLLALAQLVELAAADVYIMTSAYILDPLPDVPADFGPDIPDAGVEGILRSADPEDACSPFTFMDFDTPWIALIARQQQLHPNNCTFDIKVMNAQNAGAMAAIVYDDVYESLIIMSKPKGHPDPVIPSVFVSQKAGIIMRKLMTIEAIRVRITPLSSVAWLSMLMSAFLGVLALGVVLATFYVMRSWSMWLTGMHVRGPPPGAGGHGGQEQAGHVRSAQQQEPGLPAESLRLLPVLVYESPAPSRGGARSGTRPAGGLSGGAMSSTSSQPSSLSRAAAVGAAVWATAEGVEQGDVGDEEMQPLLSDGGGDIEDGCGLYMPEGGEVEEEDGGEEGQDLASRSSSESGCASATAKLPRPPGAHAGETKRVCAICLESYVDGEKVRVLPCAHRFHMGCVDQWLGTRRCCPVCKHDASQPLPHPPASRAGGGGGGSGAGGSGRGAAGAAEGINGWTLLFQGLVDLIRHPRVYPNQRLGSGNIIRSNARDGGGQQQQQSQQRSVSRSRSRRRQPQLLAASRAAAATQPELQEPLMPIAASAQRPTAAATALAPAGDVEAPGPSRSLPAGNTTGNDPSGGGAAVASSHPITIPANTDPNAIMDTSTAAAAQPPQPQAGQVVLSHPEAAAAGGAAIAPSGGPAARVRAALTGLLRSAAAGGPTGSTGAAAVQYPSTL</sequence>
<keyword evidence="4 10" id="KW-0863">Zinc-finger</keyword>
<dbReference type="EMBL" id="BNCP01000035">
    <property type="protein sequence ID" value="GIL86137.1"/>
    <property type="molecule type" value="Genomic_DNA"/>
</dbReference>
<feature type="region of interest" description="Disordered" evidence="11">
    <location>
        <begin position="207"/>
        <end position="231"/>
    </location>
</feature>
<feature type="region of interest" description="Disordered" evidence="11">
    <location>
        <begin position="249"/>
        <end position="278"/>
    </location>
</feature>
<feature type="region of interest" description="Disordered" evidence="11">
    <location>
        <begin position="657"/>
        <end position="677"/>
    </location>
</feature>
<dbReference type="InterPro" id="IPR013083">
    <property type="entry name" value="Znf_RING/FYVE/PHD"/>
</dbReference>
<feature type="region of interest" description="Disordered" evidence="11">
    <location>
        <begin position="296"/>
        <end position="369"/>
    </location>
</feature>
<evidence type="ECO:0000256" key="8">
    <source>
        <dbReference type="ARBA" id="ARBA00023180"/>
    </source>
</evidence>
<reference evidence="15" key="1">
    <citation type="journal article" date="2021" name="Proc. Natl. Acad. Sci. U.S.A.">
        <title>Three genomes in the algal genus Volvox reveal the fate of a haploid sex-determining region after a transition to homothallism.</title>
        <authorList>
            <person name="Yamamoto K."/>
            <person name="Hamaji T."/>
            <person name="Kawai-Toyooka H."/>
            <person name="Matsuzaki R."/>
            <person name="Takahashi F."/>
            <person name="Nishimura Y."/>
            <person name="Kawachi M."/>
            <person name="Noguchi H."/>
            <person name="Minakuchi Y."/>
            <person name="Umen J.G."/>
            <person name="Toyoda A."/>
            <person name="Nozaki H."/>
        </authorList>
    </citation>
    <scope>NUCLEOTIDE SEQUENCE</scope>
    <source>
        <strain evidence="16">NIES-3785</strain>
        <strain evidence="15">NIES-3786</strain>
    </source>
</reference>
<feature type="compositionally biased region" description="Low complexity" evidence="11">
    <location>
        <begin position="657"/>
        <end position="670"/>
    </location>
</feature>
<feature type="compositionally biased region" description="Gly residues" evidence="11">
    <location>
        <begin position="432"/>
        <end position="448"/>
    </location>
</feature>
<feature type="signal peptide" evidence="13">
    <location>
        <begin position="1"/>
        <end position="22"/>
    </location>
</feature>
<evidence type="ECO:0000256" key="2">
    <source>
        <dbReference type="ARBA" id="ARBA00022723"/>
    </source>
</evidence>
<dbReference type="SUPFAM" id="SSF57850">
    <property type="entry name" value="RING/U-box"/>
    <property type="match status" value="1"/>
</dbReference>
<evidence type="ECO:0000256" key="4">
    <source>
        <dbReference type="ARBA" id="ARBA00022771"/>
    </source>
</evidence>
<evidence type="ECO:0000313" key="16">
    <source>
        <dbReference type="EMBL" id="GIM10063.1"/>
    </source>
</evidence>
<dbReference type="Proteomes" id="UP000722791">
    <property type="component" value="Unassembled WGS sequence"/>
</dbReference>
<feature type="compositionally biased region" description="Low complexity" evidence="11">
    <location>
        <begin position="345"/>
        <end position="359"/>
    </location>
</feature>
<organism evidence="15 17">
    <name type="scientific">Volvox reticuliferus</name>
    <dbReference type="NCBI Taxonomy" id="1737510"/>
    <lineage>
        <taxon>Eukaryota</taxon>
        <taxon>Viridiplantae</taxon>
        <taxon>Chlorophyta</taxon>
        <taxon>core chlorophytes</taxon>
        <taxon>Chlorophyceae</taxon>
        <taxon>CS clade</taxon>
        <taxon>Chlamydomonadales</taxon>
        <taxon>Volvocaceae</taxon>
        <taxon>Volvox</taxon>
    </lineage>
</organism>
<dbReference type="EMBL" id="BNCQ01000033">
    <property type="protein sequence ID" value="GIM10063.1"/>
    <property type="molecule type" value="Genomic_DNA"/>
</dbReference>
<keyword evidence="6 12" id="KW-1133">Transmembrane helix</keyword>
<evidence type="ECO:0000313" key="15">
    <source>
        <dbReference type="EMBL" id="GIL86137.1"/>
    </source>
</evidence>
<evidence type="ECO:0000256" key="7">
    <source>
        <dbReference type="ARBA" id="ARBA00023136"/>
    </source>
</evidence>
<evidence type="ECO:0000256" key="1">
    <source>
        <dbReference type="ARBA" id="ARBA00022692"/>
    </source>
</evidence>
<protein>
    <recommendedName>
        <fullName evidence="14">RING-type domain-containing protein</fullName>
    </recommendedName>
</protein>
<dbReference type="InterPro" id="IPR046450">
    <property type="entry name" value="PA_dom_sf"/>
</dbReference>
<keyword evidence="7 12" id="KW-0472">Membrane</keyword>
<keyword evidence="1 12" id="KW-0812">Transmembrane</keyword>
<feature type="compositionally biased region" description="Low complexity" evidence="11">
    <location>
        <begin position="516"/>
        <end position="527"/>
    </location>
</feature>
<feature type="region of interest" description="Disordered" evidence="11">
    <location>
        <begin position="421"/>
        <end position="449"/>
    </location>
</feature>
<dbReference type="SUPFAM" id="SSF52025">
    <property type="entry name" value="PA domain"/>
    <property type="match status" value="1"/>
</dbReference>
<dbReference type="GO" id="GO:0008270">
    <property type="term" value="F:zinc ion binding"/>
    <property type="evidence" value="ECO:0007669"/>
    <property type="project" value="UniProtKB-KW"/>
</dbReference>
<keyword evidence="17" id="KW-1185">Reference proteome</keyword>
<dbReference type="SMART" id="SM00184">
    <property type="entry name" value="RING"/>
    <property type="match status" value="1"/>
</dbReference>
<gene>
    <name evidence="15" type="ORF">Vretifemale_14556</name>
    <name evidence="16" type="ORF">Vretimale_13845</name>
</gene>
<dbReference type="PANTHER" id="PTHR22765:SF430">
    <property type="entry name" value="RECEPTOR HOMOLOGY REGION, TRANSMEMBRANE DOMAIN- AND RING DOMAIN-CONTAINING PROTEIN 2"/>
    <property type="match status" value="1"/>
</dbReference>
<feature type="region of interest" description="Disordered" evidence="11">
    <location>
        <begin position="477"/>
        <end position="531"/>
    </location>
</feature>
<feature type="compositionally biased region" description="Acidic residues" evidence="11">
    <location>
        <begin position="330"/>
        <end position="342"/>
    </location>
</feature>
<feature type="transmembrane region" description="Helical" evidence="12">
    <location>
        <begin position="165"/>
        <end position="191"/>
    </location>
</feature>
<evidence type="ECO:0000256" key="3">
    <source>
        <dbReference type="ARBA" id="ARBA00022729"/>
    </source>
</evidence>
<evidence type="ECO:0000256" key="9">
    <source>
        <dbReference type="ARBA" id="ARBA00046288"/>
    </source>
</evidence>
<dbReference type="InterPro" id="IPR001841">
    <property type="entry name" value="Znf_RING"/>
</dbReference>
<dbReference type="Gene3D" id="3.30.40.10">
    <property type="entry name" value="Zinc/RING finger domain, C3HC4 (zinc finger)"/>
    <property type="match status" value="1"/>
</dbReference>
<keyword evidence="3 13" id="KW-0732">Signal</keyword>
<dbReference type="InterPro" id="IPR044744">
    <property type="entry name" value="ZNRF4/RNF13/RNF167_PA"/>
</dbReference>
<dbReference type="Pfam" id="PF13639">
    <property type="entry name" value="zf-RING_2"/>
    <property type="match status" value="1"/>
</dbReference>
<evidence type="ECO:0000256" key="5">
    <source>
        <dbReference type="ARBA" id="ARBA00022833"/>
    </source>
</evidence>
<dbReference type="Gene3D" id="3.50.30.30">
    <property type="match status" value="1"/>
</dbReference>
<dbReference type="GO" id="GO:0012505">
    <property type="term" value="C:endomembrane system"/>
    <property type="evidence" value="ECO:0007669"/>
    <property type="project" value="UniProtKB-SubCell"/>
</dbReference>
<dbReference type="PANTHER" id="PTHR22765">
    <property type="entry name" value="RING FINGER AND PROTEASE ASSOCIATED DOMAIN-CONTAINING"/>
    <property type="match status" value="1"/>
</dbReference>
<dbReference type="Pfam" id="PF02225">
    <property type="entry name" value="PA"/>
    <property type="match status" value="1"/>
</dbReference>
<dbReference type="GO" id="GO:0061630">
    <property type="term" value="F:ubiquitin protein ligase activity"/>
    <property type="evidence" value="ECO:0007669"/>
    <property type="project" value="TreeGrafter"/>
</dbReference>
<evidence type="ECO:0000256" key="6">
    <source>
        <dbReference type="ARBA" id="ARBA00022989"/>
    </source>
</evidence>
<dbReference type="InterPro" id="IPR051826">
    <property type="entry name" value="E3_ubiquitin-ligase_domain"/>
</dbReference>
<evidence type="ECO:0000256" key="10">
    <source>
        <dbReference type="PROSITE-ProRule" id="PRU00175"/>
    </source>
</evidence>
<keyword evidence="5" id="KW-0862">Zinc</keyword>
<dbReference type="AlphaFoldDB" id="A0A8J4CMH3"/>
<keyword evidence="2" id="KW-0479">Metal-binding</keyword>
<evidence type="ECO:0000313" key="17">
    <source>
        <dbReference type="Proteomes" id="UP000747110"/>
    </source>
</evidence>
<feature type="compositionally biased region" description="Low complexity" evidence="11">
    <location>
        <begin position="268"/>
        <end position="278"/>
    </location>
</feature>
<dbReference type="Proteomes" id="UP000747110">
    <property type="component" value="Unassembled WGS sequence"/>
</dbReference>
<dbReference type="InterPro" id="IPR003137">
    <property type="entry name" value="PA_domain"/>
</dbReference>
<accession>A0A8J4CMH3</accession>
<dbReference type="OrthoDB" id="8062037at2759"/>
<dbReference type="GO" id="GO:0005737">
    <property type="term" value="C:cytoplasm"/>
    <property type="evidence" value="ECO:0007669"/>
    <property type="project" value="UniProtKB-ARBA"/>
</dbReference>
<evidence type="ECO:0000256" key="12">
    <source>
        <dbReference type="SAM" id="Phobius"/>
    </source>
</evidence>